<organism evidence="2 3">
    <name type="scientific">Microcystis aeruginosa EAWAG127a</name>
    <dbReference type="NCBI Taxonomy" id="2529855"/>
    <lineage>
        <taxon>Bacteria</taxon>
        <taxon>Bacillati</taxon>
        <taxon>Cyanobacteriota</taxon>
        <taxon>Cyanophyceae</taxon>
        <taxon>Oscillatoriophycideae</taxon>
        <taxon>Chroococcales</taxon>
        <taxon>Microcystaceae</taxon>
        <taxon>Microcystis</taxon>
    </lineage>
</organism>
<feature type="domain" description="Band 7" evidence="1">
    <location>
        <begin position="33"/>
        <end position="193"/>
    </location>
</feature>
<protein>
    <recommendedName>
        <fullName evidence="1">Band 7 domain-containing protein</fullName>
    </recommendedName>
</protein>
<dbReference type="PANTHER" id="PTHR42911">
    <property type="entry name" value="MODULATOR OF FTSH PROTEASE HFLC"/>
    <property type="match status" value="1"/>
</dbReference>
<dbReference type="EMBL" id="SRLN01000012">
    <property type="protein sequence ID" value="KAB0242756.1"/>
    <property type="molecule type" value="Genomic_DNA"/>
</dbReference>
<reference evidence="3" key="1">
    <citation type="submission" date="2019-04" db="EMBL/GenBank/DDBJ databases">
        <title>Microviridin 1777: A Toxic Chymotrypsin Inhibitor Discovered by a Metabologenomic Approach.</title>
        <authorList>
            <person name="Sieber S."/>
            <person name="Grendelmeier S.M."/>
            <person name="Harris L.A."/>
            <person name="Mitchell D.A."/>
            <person name="Gademann K."/>
        </authorList>
    </citation>
    <scope>NUCLEOTIDE SEQUENCE [LARGE SCALE GENOMIC DNA]</scope>
    <source>
        <strain evidence="3">EAWAG127a</strain>
    </source>
</reference>
<evidence type="ECO:0000259" key="1">
    <source>
        <dbReference type="SMART" id="SM00244"/>
    </source>
</evidence>
<dbReference type="InterPro" id="IPR036013">
    <property type="entry name" value="Band_7/SPFH_dom_sf"/>
</dbReference>
<gene>
    <name evidence="2" type="ORF">EZJ55_21550</name>
</gene>
<sequence>MVAVPPKLRMTPKLGMMLLGGAITLIVIKVLLRAFVIVPVGEVGVIDNPEKILAPPLMPGVYWLNPLDNVVKISTRTQVQHETLELTSQEGINFAVNVGLKYHINPQKSGTFYQVIGDNEQAILRENLAAALRSAASQYSLKVIYGNQNQVIAAKVQSLMNQALDSQGLVIDGVSLIHFILPEEVKSSIQERFIAEQQAEKRKTEAKGLADALRNFQGLIAPQNVINVVSDDSTLIVKDKNKY</sequence>
<dbReference type="SMART" id="SM00244">
    <property type="entry name" value="PHB"/>
    <property type="match status" value="1"/>
</dbReference>
<dbReference type="InterPro" id="IPR001107">
    <property type="entry name" value="Band_7"/>
</dbReference>
<accession>A0A5J5M093</accession>
<comment type="caution">
    <text evidence="2">The sequence shown here is derived from an EMBL/GenBank/DDBJ whole genome shotgun (WGS) entry which is preliminary data.</text>
</comment>
<proteinExistence type="predicted"/>
<evidence type="ECO:0000313" key="3">
    <source>
        <dbReference type="Proteomes" id="UP000325636"/>
    </source>
</evidence>
<dbReference type="AlphaFoldDB" id="A0A5J5M093"/>
<dbReference type="Proteomes" id="UP000325636">
    <property type="component" value="Unassembled WGS sequence"/>
</dbReference>
<evidence type="ECO:0000313" key="2">
    <source>
        <dbReference type="EMBL" id="KAB0242756.1"/>
    </source>
</evidence>
<dbReference type="SUPFAM" id="SSF117892">
    <property type="entry name" value="Band 7/SPFH domain"/>
    <property type="match status" value="1"/>
</dbReference>
<dbReference type="Gene3D" id="3.30.479.30">
    <property type="entry name" value="Band 7 domain"/>
    <property type="match status" value="1"/>
</dbReference>
<dbReference type="Pfam" id="PF01145">
    <property type="entry name" value="Band_7"/>
    <property type="match status" value="1"/>
</dbReference>
<dbReference type="PANTHER" id="PTHR42911:SF2">
    <property type="entry name" value="PROHIBITIN FAMILY PROTEIN"/>
    <property type="match status" value="1"/>
</dbReference>
<name>A0A5J5M093_MICAE</name>